<keyword evidence="4" id="KW-0378">Hydrolase</keyword>
<sequence>MPVPIIGRLNYSDYQALVIALILLFLEGILRVVTHCLPTFALEFFKGQSERLFTMRFKEMRTRPAENIQDARTFREMAEYWGYTVEEHIVRTQDHCILGIQRLPEGKYSNSAVDSKSYIESMFDRCGISHSAIRNEQTCFSKGIKPVVLLYHGLMMCSEIWMCNLDEERRLACLLADAGYDVWFGNARGNKYSMKHSKYKPNSRKFWDYSMDEFALYDLPDTIDYILETTGAPSLTYIGFSQGAAQAFAALSINPKLNKKVNLFVALAPATSPKGLQNAIVDAFIKASPNIIYLFFGRKAFLTMTMFWQKVLYPPIYTKLLDTAMKFLFGWSGNNMTEEQKAASYYHLYNFTSVKSLVHWFQIIRANSFQMYDELPPYSSPTAMGHYCHRFPTEQIKTPISVFYGGSDSLVKIEVLLKQLPKPVFVKEIPPYEHLDFIWGSEVHKHVFPELFNLLCKYNTCDDEKDMRLSSHEY</sequence>
<dbReference type="OrthoDB" id="9974421at2759"/>
<gene>
    <name evidence="4" type="ORF">C2G38_75739</name>
</gene>
<feature type="domain" description="AB hydrolase-1" evidence="3">
    <location>
        <begin position="146"/>
        <end position="440"/>
    </location>
</feature>
<dbReference type="SUPFAM" id="SSF53474">
    <property type="entry name" value="alpha/beta-Hydrolases"/>
    <property type="match status" value="1"/>
</dbReference>
<dbReference type="AlphaFoldDB" id="A0A397UX39"/>
<evidence type="ECO:0000256" key="2">
    <source>
        <dbReference type="ARBA" id="ARBA00023098"/>
    </source>
</evidence>
<protein>
    <submittedName>
        <fullName evidence="4">Lysosomal acid lipase/cholesteryl ester hydrolase</fullName>
    </submittedName>
</protein>
<dbReference type="PANTHER" id="PTHR11005">
    <property type="entry name" value="LYSOSOMAL ACID LIPASE-RELATED"/>
    <property type="match status" value="1"/>
</dbReference>
<dbReference type="Gene3D" id="3.40.50.1820">
    <property type="entry name" value="alpha/beta hydrolase"/>
    <property type="match status" value="1"/>
</dbReference>
<dbReference type="InterPro" id="IPR029058">
    <property type="entry name" value="AB_hydrolase_fold"/>
</dbReference>
<dbReference type="Pfam" id="PF00561">
    <property type="entry name" value="Abhydrolase_1"/>
    <property type="match status" value="1"/>
</dbReference>
<comment type="caution">
    <text evidence="4">The sequence shown here is derived from an EMBL/GenBank/DDBJ whole genome shotgun (WGS) entry which is preliminary data.</text>
</comment>
<dbReference type="Proteomes" id="UP000266673">
    <property type="component" value="Unassembled WGS sequence"/>
</dbReference>
<evidence type="ECO:0000259" key="3">
    <source>
        <dbReference type="Pfam" id="PF00561"/>
    </source>
</evidence>
<evidence type="ECO:0000313" key="4">
    <source>
        <dbReference type="EMBL" id="RIB11796.1"/>
    </source>
</evidence>
<name>A0A397UX39_9GLOM</name>
<dbReference type="InterPro" id="IPR000073">
    <property type="entry name" value="AB_hydrolase_1"/>
</dbReference>
<keyword evidence="5" id="KW-1185">Reference proteome</keyword>
<keyword evidence="1" id="KW-0442">Lipid degradation</keyword>
<dbReference type="EMBL" id="QKWP01001094">
    <property type="protein sequence ID" value="RIB11796.1"/>
    <property type="molecule type" value="Genomic_DNA"/>
</dbReference>
<organism evidence="4 5">
    <name type="scientific">Gigaspora rosea</name>
    <dbReference type="NCBI Taxonomy" id="44941"/>
    <lineage>
        <taxon>Eukaryota</taxon>
        <taxon>Fungi</taxon>
        <taxon>Fungi incertae sedis</taxon>
        <taxon>Mucoromycota</taxon>
        <taxon>Glomeromycotina</taxon>
        <taxon>Glomeromycetes</taxon>
        <taxon>Diversisporales</taxon>
        <taxon>Gigasporaceae</taxon>
        <taxon>Gigaspora</taxon>
    </lineage>
</organism>
<dbReference type="GO" id="GO:0016787">
    <property type="term" value="F:hydrolase activity"/>
    <property type="evidence" value="ECO:0007669"/>
    <property type="project" value="UniProtKB-KW"/>
</dbReference>
<proteinExistence type="predicted"/>
<accession>A0A397UX39</accession>
<evidence type="ECO:0000256" key="1">
    <source>
        <dbReference type="ARBA" id="ARBA00022963"/>
    </source>
</evidence>
<dbReference type="STRING" id="44941.A0A397UX39"/>
<evidence type="ECO:0000313" key="5">
    <source>
        <dbReference type="Proteomes" id="UP000266673"/>
    </source>
</evidence>
<reference evidence="4 5" key="1">
    <citation type="submission" date="2018-06" db="EMBL/GenBank/DDBJ databases">
        <title>Comparative genomics reveals the genomic features of Rhizophagus irregularis, R. cerebriforme, R. diaphanum and Gigaspora rosea, and their symbiotic lifestyle signature.</title>
        <authorList>
            <person name="Morin E."/>
            <person name="San Clemente H."/>
            <person name="Chen E.C.H."/>
            <person name="De La Providencia I."/>
            <person name="Hainaut M."/>
            <person name="Kuo A."/>
            <person name="Kohler A."/>
            <person name="Murat C."/>
            <person name="Tang N."/>
            <person name="Roy S."/>
            <person name="Loubradou J."/>
            <person name="Henrissat B."/>
            <person name="Grigoriev I.V."/>
            <person name="Corradi N."/>
            <person name="Roux C."/>
            <person name="Martin F.M."/>
        </authorList>
    </citation>
    <scope>NUCLEOTIDE SEQUENCE [LARGE SCALE GENOMIC DNA]</scope>
    <source>
        <strain evidence="4 5">DAOM 194757</strain>
    </source>
</reference>
<keyword evidence="2" id="KW-0443">Lipid metabolism</keyword>
<dbReference type="GO" id="GO:0016042">
    <property type="term" value="P:lipid catabolic process"/>
    <property type="evidence" value="ECO:0007669"/>
    <property type="project" value="UniProtKB-KW"/>
</dbReference>